<sequence length="54" mass="6024">MASVKTNVTELPESRVRLEAEVGAEEVERHIQQAAKELGRELRVPGFRKGKVPP</sequence>
<keyword evidence="3" id="KW-1185">Reference proteome</keyword>
<gene>
    <name evidence="2" type="ORF">JF922_13670</name>
</gene>
<dbReference type="Proteomes" id="UP000612893">
    <property type="component" value="Unassembled WGS sequence"/>
</dbReference>
<comment type="caution">
    <text evidence="2">The sequence shown here is derived from an EMBL/GenBank/DDBJ whole genome shotgun (WGS) entry which is preliminary data.</text>
</comment>
<organism evidence="2 3">
    <name type="scientific">Candidatus Nephthysia bennettiae</name>
    <dbReference type="NCBI Taxonomy" id="3127016"/>
    <lineage>
        <taxon>Bacteria</taxon>
        <taxon>Bacillati</taxon>
        <taxon>Candidatus Dormiibacterota</taxon>
        <taxon>Candidatus Dormibacteria</taxon>
        <taxon>Candidatus Dormibacterales</taxon>
        <taxon>Candidatus Dormibacteraceae</taxon>
        <taxon>Candidatus Nephthysia</taxon>
    </lineage>
</organism>
<dbReference type="RefSeq" id="WP_350341417.1">
    <property type="nucleotide sequence ID" value="NZ_JAEKNR010000141.1"/>
</dbReference>
<dbReference type="GO" id="GO:0015031">
    <property type="term" value="P:protein transport"/>
    <property type="evidence" value="ECO:0007669"/>
    <property type="project" value="InterPro"/>
</dbReference>
<dbReference type="GO" id="GO:0006457">
    <property type="term" value="P:protein folding"/>
    <property type="evidence" value="ECO:0007669"/>
    <property type="project" value="InterPro"/>
</dbReference>
<feature type="domain" description="Trigger factor ribosome-binding bacterial" evidence="1">
    <location>
        <begin position="5"/>
        <end position="53"/>
    </location>
</feature>
<dbReference type="Gene3D" id="3.30.70.1050">
    <property type="entry name" value="Trigger factor ribosome-binding domain"/>
    <property type="match status" value="1"/>
</dbReference>
<proteinExistence type="predicted"/>
<reference evidence="2" key="1">
    <citation type="submission" date="2020-10" db="EMBL/GenBank/DDBJ databases">
        <title>Ca. Dormibacterota MAGs.</title>
        <authorList>
            <person name="Montgomery K."/>
        </authorList>
    </citation>
    <scope>NUCLEOTIDE SEQUENCE [LARGE SCALE GENOMIC DNA]</scope>
    <source>
        <strain evidence="2">SC8812_S17_10</strain>
    </source>
</reference>
<protein>
    <submittedName>
        <fullName evidence="2">Trigger factor</fullName>
    </submittedName>
</protein>
<dbReference type="EMBL" id="JAEKNR010000141">
    <property type="protein sequence ID" value="MBJ7599111.1"/>
    <property type="molecule type" value="Genomic_DNA"/>
</dbReference>
<evidence type="ECO:0000313" key="3">
    <source>
        <dbReference type="Proteomes" id="UP000612893"/>
    </source>
</evidence>
<dbReference type="InterPro" id="IPR008881">
    <property type="entry name" value="Trigger_fac_ribosome-bd_bac"/>
</dbReference>
<dbReference type="Pfam" id="PF05697">
    <property type="entry name" value="Trigger_N"/>
    <property type="match status" value="1"/>
</dbReference>
<accession>A0A934K052</accession>
<dbReference type="SUPFAM" id="SSF102735">
    <property type="entry name" value="Trigger factor ribosome-binding domain"/>
    <property type="match status" value="1"/>
</dbReference>
<feature type="non-terminal residue" evidence="2">
    <location>
        <position position="54"/>
    </location>
</feature>
<dbReference type="AlphaFoldDB" id="A0A934K052"/>
<evidence type="ECO:0000259" key="1">
    <source>
        <dbReference type="Pfam" id="PF05697"/>
    </source>
</evidence>
<dbReference type="InterPro" id="IPR036611">
    <property type="entry name" value="Trigger_fac_ribosome-bd_sf"/>
</dbReference>
<name>A0A934K052_9BACT</name>
<evidence type="ECO:0000313" key="2">
    <source>
        <dbReference type="EMBL" id="MBJ7599111.1"/>
    </source>
</evidence>